<evidence type="ECO:0000256" key="9">
    <source>
        <dbReference type="ARBA" id="ARBA00022692"/>
    </source>
</evidence>
<feature type="binding site" description="axial binding residue" evidence="20">
    <location>
        <position position="190"/>
    </location>
    <ligand>
        <name>heme c</name>
        <dbReference type="ChEBI" id="CHEBI:61717"/>
        <label>2</label>
    </ligand>
    <ligandPart>
        <name>Fe</name>
        <dbReference type="ChEBI" id="CHEBI:18248"/>
    </ligandPart>
</feature>
<feature type="transmembrane region" description="Helical" evidence="23">
    <location>
        <begin position="66"/>
        <end position="85"/>
    </location>
</feature>
<keyword evidence="10 19" id="KW-0479">Metal-binding</keyword>
<dbReference type="InterPro" id="IPR004678">
    <property type="entry name" value="Cyt_c_oxidase_cbb3_su3"/>
</dbReference>
<evidence type="ECO:0000256" key="6">
    <source>
        <dbReference type="ARBA" id="ARBA00022519"/>
    </source>
</evidence>
<dbReference type="PANTHER" id="PTHR33751">
    <property type="entry name" value="CBB3-TYPE CYTOCHROME C OXIDASE SUBUNIT FIXP"/>
    <property type="match status" value="1"/>
</dbReference>
<comment type="caution">
    <text evidence="25">The sequence shown here is derived from an EMBL/GenBank/DDBJ whole genome shotgun (WGS) entry which is preliminary data.</text>
</comment>
<feature type="binding site" description="axial binding residue" evidence="20">
    <location>
        <position position="151"/>
    </location>
    <ligand>
        <name>heme c</name>
        <dbReference type="ChEBI" id="CHEBI:61717"/>
        <label>1</label>
    </ligand>
    <ligandPart>
        <name>Fe</name>
        <dbReference type="ChEBI" id="CHEBI:18248"/>
    </ligandPart>
</feature>
<dbReference type="EMBL" id="JAERRA010000002">
    <property type="protein sequence ID" value="MBL0720286.1"/>
    <property type="molecule type" value="Genomic_DNA"/>
</dbReference>
<feature type="binding site" description="covalent" evidence="21">
    <location>
        <position position="236"/>
    </location>
    <ligand>
        <name>heme c</name>
        <dbReference type="ChEBI" id="CHEBI:61717"/>
        <label>2</label>
    </ligand>
</feature>
<keyword evidence="17 19" id="KW-0406">Ion transport</keyword>
<keyword evidence="9 23" id="KW-0812">Transmembrane</keyword>
<comment type="similarity">
    <text evidence="3 19">Belongs to the CcoP / FixP family.</text>
</comment>
<dbReference type="InterPro" id="IPR050597">
    <property type="entry name" value="Cytochrome_c_Oxidase_Subunit"/>
</dbReference>
<keyword evidence="11" id="KW-0677">Repeat</keyword>
<evidence type="ECO:0000256" key="7">
    <source>
        <dbReference type="ARBA" id="ARBA00022617"/>
    </source>
</evidence>
<evidence type="ECO:0000256" key="19">
    <source>
        <dbReference type="PIRNR" id="PIRNR000006"/>
    </source>
</evidence>
<evidence type="ECO:0000256" key="23">
    <source>
        <dbReference type="SAM" id="Phobius"/>
    </source>
</evidence>
<keyword evidence="16 19" id="KW-0408">Iron</keyword>
<evidence type="ECO:0000256" key="20">
    <source>
        <dbReference type="PIRSR" id="PIRSR000006-1"/>
    </source>
</evidence>
<evidence type="ECO:0000259" key="24">
    <source>
        <dbReference type="PROSITE" id="PS51007"/>
    </source>
</evidence>
<dbReference type="SUPFAM" id="SSF46626">
    <property type="entry name" value="Cytochrome c"/>
    <property type="match status" value="2"/>
</dbReference>
<feature type="binding site" description="covalent" evidence="21">
    <location>
        <position position="233"/>
    </location>
    <ligand>
        <name>heme c</name>
        <dbReference type="ChEBI" id="CHEBI:61717"/>
        <label>2</label>
    </ligand>
</feature>
<dbReference type="Gene3D" id="1.10.760.10">
    <property type="entry name" value="Cytochrome c-like domain"/>
    <property type="match status" value="2"/>
</dbReference>
<evidence type="ECO:0000256" key="21">
    <source>
        <dbReference type="PIRSR" id="PIRSR000006-2"/>
    </source>
</evidence>
<feature type="transmembrane region" description="Helical" evidence="23">
    <location>
        <begin position="12"/>
        <end position="31"/>
    </location>
</feature>
<evidence type="ECO:0000256" key="13">
    <source>
        <dbReference type="ARBA" id="ARBA00022982"/>
    </source>
</evidence>
<dbReference type="Proteomes" id="UP000643207">
    <property type="component" value="Unassembled WGS sequence"/>
</dbReference>
<dbReference type="PANTHER" id="PTHR33751:SF1">
    <property type="entry name" value="CBB3-TYPE CYTOCHROME C OXIDASE SUBUNIT FIXP"/>
    <property type="match status" value="1"/>
</dbReference>
<dbReference type="RefSeq" id="WP_201826596.1">
    <property type="nucleotide sequence ID" value="NZ_JAERRA010000002.1"/>
</dbReference>
<gene>
    <name evidence="25" type="primary">ccoP</name>
    <name evidence="25" type="ORF">JI742_10335</name>
</gene>
<dbReference type="GO" id="GO:0009055">
    <property type="term" value="F:electron transfer activity"/>
    <property type="evidence" value="ECO:0007669"/>
    <property type="project" value="InterPro"/>
</dbReference>
<keyword evidence="18 19" id="KW-0472">Membrane</keyword>
<evidence type="ECO:0000256" key="15">
    <source>
        <dbReference type="ARBA" id="ARBA00023002"/>
    </source>
</evidence>
<dbReference type="Pfam" id="PF14715">
    <property type="entry name" value="FixP_N"/>
    <property type="match status" value="1"/>
</dbReference>
<dbReference type="PIRSF" id="PIRSF000006">
    <property type="entry name" value="Cbb3-Cox_fixP"/>
    <property type="match status" value="1"/>
</dbReference>
<keyword evidence="13 19" id="KW-0249">Electron transport</keyword>
<comment type="pathway">
    <text evidence="2 19">Energy metabolism; oxidative phosphorylation.</text>
</comment>
<evidence type="ECO:0000256" key="3">
    <source>
        <dbReference type="ARBA" id="ARBA00006113"/>
    </source>
</evidence>
<dbReference type="InterPro" id="IPR032858">
    <property type="entry name" value="CcoP_N"/>
</dbReference>
<feature type="binding site" description="covalent" evidence="21">
    <location>
        <position position="150"/>
    </location>
    <ligand>
        <name>heme c</name>
        <dbReference type="ChEBI" id="CHEBI:61717"/>
        <label>1</label>
    </ligand>
</feature>
<feature type="binding site" description="axial binding residue" evidence="20">
    <location>
        <position position="278"/>
    </location>
    <ligand>
        <name>heme c</name>
        <dbReference type="ChEBI" id="CHEBI:61717"/>
        <label>1</label>
    </ligand>
    <ligandPart>
        <name>Fe</name>
        <dbReference type="ChEBI" id="CHEBI:18248"/>
    </ligandPart>
</feature>
<reference evidence="25 26" key="1">
    <citation type="submission" date="2021-01" db="EMBL/GenBank/DDBJ databases">
        <title>Piscinibacter sp. Jin2 Genome sequencing and assembly.</title>
        <authorList>
            <person name="Kim I."/>
        </authorList>
    </citation>
    <scope>NUCLEOTIDE SEQUENCE [LARGE SCALE GENOMIC DNA]</scope>
    <source>
        <strain evidence="25 26">Jin2</strain>
    </source>
</reference>
<dbReference type="InterPro" id="IPR008168">
    <property type="entry name" value="Cyt_C_IC"/>
</dbReference>
<feature type="domain" description="Cytochrome c" evidence="24">
    <location>
        <begin position="134"/>
        <end position="301"/>
    </location>
</feature>
<evidence type="ECO:0000256" key="10">
    <source>
        <dbReference type="ARBA" id="ARBA00022723"/>
    </source>
</evidence>
<organism evidence="25 26">
    <name type="scientific">Aquariibacter lacus</name>
    <dbReference type="NCBI Taxonomy" id="2801332"/>
    <lineage>
        <taxon>Bacteria</taxon>
        <taxon>Pseudomonadati</taxon>
        <taxon>Pseudomonadota</taxon>
        <taxon>Betaproteobacteria</taxon>
        <taxon>Burkholderiales</taxon>
        <taxon>Sphaerotilaceae</taxon>
        <taxon>Aquariibacter</taxon>
    </lineage>
</organism>
<accession>A0A9X1BR27</accession>
<evidence type="ECO:0000256" key="16">
    <source>
        <dbReference type="ARBA" id="ARBA00023004"/>
    </source>
</evidence>
<dbReference type="GO" id="GO:0005506">
    <property type="term" value="F:iron ion binding"/>
    <property type="evidence" value="ECO:0007669"/>
    <property type="project" value="InterPro"/>
</dbReference>
<keyword evidence="15 19" id="KW-0560">Oxidoreductase</keyword>
<comment type="cofactor">
    <cofactor evidence="19 21">
        <name>heme c</name>
        <dbReference type="ChEBI" id="CHEBI:61717"/>
    </cofactor>
    <text evidence="19 21">Binds 2 heme C groups per subunit.</text>
</comment>
<dbReference type="GO" id="GO:0005886">
    <property type="term" value="C:plasma membrane"/>
    <property type="evidence" value="ECO:0007669"/>
    <property type="project" value="UniProtKB-SubCell"/>
</dbReference>
<comment type="subcellular location">
    <subcellularLocation>
        <location evidence="1 19">Cell inner membrane</location>
    </subcellularLocation>
</comment>
<dbReference type="InterPro" id="IPR038414">
    <property type="entry name" value="CcoP_N_sf"/>
</dbReference>
<evidence type="ECO:0000256" key="11">
    <source>
        <dbReference type="ARBA" id="ARBA00022737"/>
    </source>
</evidence>
<evidence type="ECO:0000256" key="8">
    <source>
        <dbReference type="ARBA" id="ARBA00022660"/>
    </source>
</evidence>
<name>A0A9X1BR27_9BURK</name>
<evidence type="ECO:0000313" key="26">
    <source>
        <dbReference type="Proteomes" id="UP000643207"/>
    </source>
</evidence>
<evidence type="ECO:0000256" key="17">
    <source>
        <dbReference type="ARBA" id="ARBA00023065"/>
    </source>
</evidence>
<keyword evidence="6 19" id="KW-0997">Cell inner membrane</keyword>
<evidence type="ECO:0000313" key="25">
    <source>
        <dbReference type="EMBL" id="MBL0720286.1"/>
    </source>
</evidence>
<keyword evidence="8 19" id="KW-0679">Respiratory chain</keyword>
<dbReference type="InterPro" id="IPR009056">
    <property type="entry name" value="Cyt_c-like_dom"/>
</dbReference>
<comment type="function">
    <text evidence="19">C-type cytochrome. Part of the cbb3-type cytochrome c oxidase complex.</text>
</comment>
<dbReference type="AlphaFoldDB" id="A0A9X1BR27"/>
<keyword evidence="5 19" id="KW-1003">Cell membrane</keyword>
<dbReference type="GO" id="GO:0020037">
    <property type="term" value="F:heme binding"/>
    <property type="evidence" value="ECO:0007669"/>
    <property type="project" value="InterPro"/>
</dbReference>
<proteinExistence type="inferred from homology"/>
<keyword evidence="7 19" id="KW-0349">Heme</keyword>
<evidence type="ECO:0000256" key="22">
    <source>
        <dbReference type="SAM" id="MobiDB-lite"/>
    </source>
</evidence>
<keyword evidence="26" id="KW-1185">Reference proteome</keyword>
<dbReference type="NCBIfam" id="TIGR00782">
    <property type="entry name" value="ccoP"/>
    <property type="match status" value="1"/>
</dbReference>
<keyword evidence="4 19" id="KW-0813">Transport</keyword>
<feature type="binding site" description="covalent" evidence="21">
    <location>
        <position position="147"/>
    </location>
    <ligand>
        <name>heme c</name>
        <dbReference type="ChEBI" id="CHEBI:61717"/>
        <label>1</label>
    </ligand>
</feature>
<evidence type="ECO:0000256" key="4">
    <source>
        <dbReference type="ARBA" id="ARBA00022448"/>
    </source>
</evidence>
<dbReference type="PROSITE" id="PS51007">
    <property type="entry name" value="CYTC"/>
    <property type="match status" value="1"/>
</dbReference>
<dbReference type="GO" id="GO:1902600">
    <property type="term" value="P:proton transmembrane transport"/>
    <property type="evidence" value="ECO:0007669"/>
    <property type="project" value="UniProtKB-KW"/>
</dbReference>
<dbReference type="Pfam" id="PF13442">
    <property type="entry name" value="Cytochrome_CBB3"/>
    <property type="match status" value="2"/>
</dbReference>
<comment type="subunit">
    <text evidence="19">Component of the cbb3-type cytochrome c oxidase.</text>
</comment>
<protein>
    <recommendedName>
        <fullName evidence="19">Cbb3-type cytochrome c oxidase subunit</fullName>
    </recommendedName>
</protein>
<dbReference type="GO" id="GO:0016491">
    <property type="term" value="F:oxidoreductase activity"/>
    <property type="evidence" value="ECO:0007669"/>
    <property type="project" value="UniProtKB-KW"/>
</dbReference>
<sequence length="325" mass="34707">MSDFFSQGWHVYIAAVTVVGLIACLVLLFAASRRTIVIGADGKEDPTTGHVWDGDLRELNNPLPRWWMILFVLTVIFSAVYLVLFPGLGSRVGTLGWSSAGEYTKEQQTEQQAVAPIYAAFDAKSPEQLVADPAARALGERLFLSNCAQCHGSDGRGSKGFPNLTDGDWLWGGEHARIVETIAAGRQGMMPPMGAAIGGTEEVRQLAHYVLSLSGSAHNNIAAQLGRERFASCAGCHGAKGEGNPMLGAPRLNDKVWLHGWGEAAIIRMVNEGKHNVMPAFAERMSPSQIRVLAAYVEGLGSRKPGELKTASTPAATGPTATVAR</sequence>
<feature type="region of interest" description="Disordered" evidence="22">
    <location>
        <begin position="304"/>
        <end position="325"/>
    </location>
</feature>
<evidence type="ECO:0000256" key="1">
    <source>
        <dbReference type="ARBA" id="ARBA00004533"/>
    </source>
</evidence>
<evidence type="ECO:0000256" key="14">
    <source>
        <dbReference type="ARBA" id="ARBA00022989"/>
    </source>
</evidence>
<evidence type="ECO:0000256" key="18">
    <source>
        <dbReference type="ARBA" id="ARBA00023136"/>
    </source>
</evidence>
<dbReference type="Gene3D" id="6.10.280.130">
    <property type="match status" value="1"/>
</dbReference>
<feature type="compositionally biased region" description="Low complexity" evidence="22">
    <location>
        <begin position="310"/>
        <end position="325"/>
    </location>
</feature>
<evidence type="ECO:0000256" key="12">
    <source>
        <dbReference type="ARBA" id="ARBA00022781"/>
    </source>
</evidence>
<keyword evidence="14 23" id="KW-1133">Transmembrane helix</keyword>
<feature type="binding site" description="axial binding residue" evidence="20">
    <location>
        <position position="237"/>
    </location>
    <ligand>
        <name>heme c</name>
        <dbReference type="ChEBI" id="CHEBI:61717"/>
        <label>2</label>
    </ligand>
    <ligandPart>
        <name>Fe</name>
        <dbReference type="ChEBI" id="CHEBI:18248"/>
    </ligandPart>
</feature>
<dbReference type="InterPro" id="IPR036909">
    <property type="entry name" value="Cyt_c-like_dom_sf"/>
</dbReference>
<keyword evidence="12 19" id="KW-0375">Hydrogen ion transport</keyword>
<evidence type="ECO:0000256" key="5">
    <source>
        <dbReference type="ARBA" id="ARBA00022475"/>
    </source>
</evidence>
<evidence type="ECO:0000256" key="2">
    <source>
        <dbReference type="ARBA" id="ARBA00004673"/>
    </source>
</evidence>
<dbReference type="PRINTS" id="PR00605">
    <property type="entry name" value="CYTCHROMECIC"/>
</dbReference>